<accession>A0A0J5IRL1</accession>
<dbReference type="STRING" id="880157.AB204_06810"/>
<dbReference type="InterPro" id="IPR047650">
    <property type="entry name" value="Transpos_IS110"/>
</dbReference>
<dbReference type="OrthoDB" id="5289737at2"/>
<proteinExistence type="predicted"/>
<name>A0A0J5IRL1_9GAMM</name>
<organism evidence="4 5">
    <name type="scientific">Xenorhabdus khoisanae</name>
    <dbReference type="NCBI Taxonomy" id="880157"/>
    <lineage>
        <taxon>Bacteria</taxon>
        <taxon>Pseudomonadati</taxon>
        <taxon>Pseudomonadota</taxon>
        <taxon>Gammaproteobacteria</taxon>
        <taxon>Enterobacterales</taxon>
        <taxon>Morganellaceae</taxon>
        <taxon>Xenorhabdus</taxon>
    </lineage>
</organism>
<dbReference type="Pfam" id="PF02371">
    <property type="entry name" value="Transposase_20"/>
    <property type="match status" value="1"/>
</dbReference>
<evidence type="ECO:0000259" key="3">
    <source>
        <dbReference type="Pfam" id="PF02371"/>
    </source>
</evidence>
<feature type="domain" description="Transposase IS116/IS110/IS902 C-terminal" evidence="3">
    <location>
        <begin position="210"/>
        <end position="285"/>
    </location>
</feature>
<dbReference type="InterPro" id="IPR003346">
    <property type="entry name" value="Transposase_20"/>
</dbReference>
<comment type="caution">
    <text evidence="4">The sequence shown here is derived from an EMBL/GenBank/DDBJ whole genome shotgun (WGS) entry which is preliminary data.</text>
</comment>
<evidence type="ECO:0000313" key="4">
    <source>
        <dbReference type="EMBL" id="KMJ45850.1"/>
    </source>
</evidence>
<dbReference type="Pfam" id="PF01548">
    <property type="entry name" value="DEDD_Tnp_IS110"/>
    <property type="match status" value="1"/>
</dbReference>
<keyword evidence="1" id="KW-0175">Coiled coil</keyword>
<dbReference type="GO" id="GO:0004803">
    <property type="term" value="F:transposase activity"/>
    <property type="evidence" value="ECO:0007669"/>
    <property type="project" value="InterPro"/>
</dbReference>
<keyword evidence="5" id="KW-1185">Reference proteome</keyword>
<dbReference type="PANTHER" id="PTHR33055">
    <property type="entry name" value="TRANSPOSASE FOR INSERTION SEQUENCE ELEMENT IS1111A"/>
    <property type="match status" value="1"/>
</dbReference>
<dbReference type="InterPro" id="IPR002525">
    <property type="entry name" value="Transp_IS110-like_N"/>
</dbReference>
<dbReference type="GO" id="GO:0003677">
    <property type="term" value="F:DNA binding"/>
    <property type="evidence" value="ECO:0007669"/>
    <property type="project" value="InterPro"/>
</dbReference>
<reference evidence="4 5" key="1">
    <citation type="submission" date="2015-06" db="EMBL/GenBank/DDBJ databases">
        <title>Draft Whole-Genome Sequence of the Entomopathogenic Bacterium Xenorhabdus khoisanae.</title>
        <authorList>
            <person name="Naidoo S."/>
            <person name="Featherston J."/>
            <person name="Gray V.M."/>
        </authorList>
    </citation>
    <scope>NUCLEOTIDE SEQUENCE [LARGE SCALE GENOMIC DNA]</scope>
    <source>
        <strain evidence="4 5">MCB</strain>
    </source>
</reference>
<dbReference type="Proteomes" id="UP000036277">
    <property type="component" value="Unassembled WGS sequence"/>
</dbReference>
<dbReference type="NCBIfam" id="NF033542">
    <property type="entry name" value="transpos_IS110"/>
    <property type="match status" value="1"/>
</dbReference>
<protein>
    <submittedName>
        <fullName evidence="4">Transposase</fullName>
    </submittedName>
</protein>
<dbReference type="PATRIC" id="fig|880157.4.peg.1433"/>
<evidence type="ECO:0000259" key="2">
    <source>
        <dbReference type="Pfam" id="PF01548"/>
    </source>
</evidence>
<evidence type="ECO:0000256" key="1">
    <source>
        <dbReference type="SAM" id="Coils"/>
    </source>
</evidence>
<dbReference type="AlphaFoldDB" id="A0A0J5IRL1"/>
<dbReference type="PANTHER" id="PTHR33055:SF3">
    <property type="entry name" value="PUTATIVE TRANSPOSASE FOR IS117-RELATED"/>
    <property type="match status" value="1"/>
</dbReference>
<feature type="domain" description="Transposase IS110-like N-terminal" evidence="2">
    <location>
        <begin position="7"/>
        <end position="144"/>
    </location>
</feature>
<gene>
    <name evidence="4" type="ORF">AB204_06810</name>
</gene>
<sequence>MKFTPFGVDIAKHLMQIHFVDEYTGEVIDRQLRRQDFLTFFSNRESCLIGMEACGGAHYWARELRKLGHEVRLLQARFVRAFRMGNKNDVQDARAIWQAVQQPGKSVAVKNEEQQAILSLHRMRYQLVKFRTAQINALHGLLLEFGETVHKGRASLDKAMPEVLERLREKLAPFLLSLLEEQYHRLNEIDEQIEQVEKQLIAWAKQNADCQRIMKIPGVGVLIATAAIATMGDPRAFRSGREFSAYLGLVPKQTGTGGRIKLLGISKRGDTYLRTLFIHGARVATLTTKTPLPWVTELKKRRPACVAIVGMANKLARTVWALVAHQRDYQKDYVSVRPLN</sequence>
<dbReference type="RefSeq" id="WP_047962625.1">
    <property type="nucleotide sequence ID" value="NZ_CAWMBG010000036.1"/>
</dbReference>
<dbReference type="EMBL" id="LFCV01000036">
    <property type="protein sequence ID" value="KMJ45850.1"/>
    <property type="molecule type" value="Genomic_DNA"/>
</dbReference>
<feature type="coiled-coil region" evidence="1">
    <location>
        <begin position="179"/>
        <end position="206"/>
    </location>
</feature>
<dbReference type="GO" id="GO:0006313">
    <property type="term" value="P:DNA transposition"/>
    <property type="evidence" value="ECO:0007669"/>
    <property type="project" value="InterPro"/>
</dbReference>
<evidence type="ECO:0000313" key="5">
    <source>
        <dbReference type="Proteomes" id="UP000036277"/>
    </source>
</evidence>